<feature type="region of interest" description="Disordered" evidence="8">
    <location>
        <begin position="1"/>
        <end position="42"/>
    </location>
</feature>
<keyword evidence="4" id="KW-0272">Extracellular matrix</keyword>
<evidence type="ECO:0000313" key="9">
    <source>
        <dbReference type="EMBL" id="ELW67602.1"/>
    </source>
</evidence>
<dbReference type="InParanoid" id="L9L2J5"/>
<dbReference type="InterPro" id="IPR008673">
    <property type="entry name" value="MAGP"/>
</dbReference>
<keyword evidence="5" id="KW-0732">Signal</keyword>
<accession>L9L2J5</accession>
<evidence type="ECO:0000256" key="4">
    <source>
        <dbReference type="ARBA" id="ARBA00022530"/>
    </source>
</evidence>
<name>L9L2J5_TUPCH</name>
<evidence type="ECO:0000256" key="3">
    <source>
        <dbReference type="ARBA" id="ARBA00022525"/>
    </source>
</evidence>
<dbReference type="Pfam" id="PF05507">
    <property type="entry name" value="MAGP"/>
    <property type="match status" value="1"/>
</dbReference>
<dbReference type="AlphaFoldDB" id="L9L2J5"/>
<dbReference type="GO" id="GO:0048048">
    <property type="term" value="P:embryonic eye morphogenesis"/>
    <property type="evidence" value="ECO:0007669"/>
    <property type="project" value="TreeGrafter"/>
</dbReference>
<organism evidence="9 10">
    <name type="scientific">Tupaia chinensis</name>
    <name type="common">Chinese tree shrew</name>
    <name type="synonym">Tupaia belangeri chinensis</name>
    <dbReference type="NCBI Taxonomy" id="246437"/>
    <lineage>
        <taxon>Eukaryota</taxon>
        <taxon>Metazoa</taxon>
        <taxon>Chordata</taxon>
        <taxon>Craniata</taxon>
        <taxon>Vertebrata</taxon>
        <taxon>Euteleostomi</taxon>
        <taxon>Mammalia</taxon>
        <taxon>Eutheria</taxon>
        <taxon>Euarchontoglires</taxon>
        <taxon>Scandentia</taxon>
        <taxon>Tupaiidae</taxon>
        <taxon>Tupaia</taxon>
    </lineage>
</organism>
<evidence type="ECO:0000256" key="5">
    <source>
        <dbReference type="ARBA" id="ARBA00022729"/>
    </source>
</evidence>
<keyword evidence="3" id="KW-0964">Secreted</keyword>
<gene>
    <name evidence="9" type="ORF">TREES_T100002751</name>
</gene>
<dbReference type="STRING" id="246437.L9L2J5"/>
<evidence type="ECO:0000256" key="7">
    <source>
        <dbReference type="ARBA" id="ARBA00023180"/>
    </source>
</evidence>
<dbReference type="EMBL" id="KB320605">
    <property type="protein sequence ID" value="ELW67602.1"/>
    <property type="molecule type" value="Genomic_DNA"/>
</dbReference>
<comment type="subcellular location">
    <subcellularLocation>
        <location evidence="1">Secreted</location>
        <location evidence="1">Extracellular space</location>
        <location evidence="1">Extracellular matrix</location>
    </subcellularLocation>
</comment>
<evidence type="ECO:0000313" key="10">
    <source>
        <dbReference type="Proteomes" id="UP000011518"/>
    </source>
</evidence>
<dbReference type="GO" id="GO:0001527">
    <property type="term" value="C:microfibril"/>
    <property type="evidence" value="ECO:0007669"/>
    <property type="project" value="InterPro"/>
</dbReference>
<keyword evidence="10" id="KW-1185">Reference proteome</keyword>
<keyword evidence="6" id="KW-1015">Disulfide bond</keyword>
<evidence type="ECO:0000256" key="8">
    <source>
        <dbReference type="SAM" id="MobiDB-lite"/>
    </source>
</evidence>
<comment type="similarity">
    <text evidence="2">Belongs to the MFAP family.</text>
</comment>
<dbReference type="PANTHER" id="PTHR16485:SF6">
    <property type="entry name" value="MICROFIBRILLAR-ASSOCIATED PROTEIN 5"/>
    <property type="match status" value="1"/>
</dbReference>
<dbReference type="FunCoup" id="L9L2J5">
    <property type="interactions" value="59"/>
</dbReference>
<reference evidence="10" key="1">
    <citation type="submission" date="2012-07" db="EMBL/GenBank/DDBJ databases">
        <title>Genome of the Chinese tree shrew, a rising model animal genetically related to primates.</title>
        <authorList>
            <person name="Zhang G."/>
            <person name="Fan Y."/>
            <person name="Yao Y."/>
            <person name="Huang Z."/>
        </authorList>
    </citation>
    <scope>NUCLEOTIDE SEQUENCE [LARGE SCALE GENOMIC DNA]</scope>
</reference>
<proteinExistence type="inferred from homology"/>
<feature type="region of interest" description="Disordered" evidence="8">
    <location>
        <begin position="59"/>
        <end position="83"/>
    </location>
</feature>
<evidence type="ECO:0000256" key="1">
    <source>
        <dbReference type="ARBA" id="ARBA00004498"/>
    </source>
</evidence>
<feature type="compositionally biased region" description="Basic and acidic residues" evidence="8">
    <location>
        <begin position="72"/>
        <end position="83"/>
    </location>
</feature>
<reference evidence="10" key="2">
    <citation type="journal article" date="2013" name="Nat. Commun.">
        <title>Genome of the Chinese tree shrew.</title>
        <authorList>
            <person name="Fan Y."/>
            <person name="Huang Z.Y."/>
            <person name="Cao C.C."/>
            <person name="Chen C.S."/>
            <person name="Chen Y.X."/>
            <person name="Fan D.D."/>
            <person name="He J."/>
            <person name="Hou H.L."/>
            <person name="Hu L."/>
            <person name="Hu X.T."/>
            <person name="Jiang X.T."/>
            <person name="Lai R."/>
            <person name="Lang Y.S."/>
            <person name="Liang B."/>
            <person name="Liao S.G."/>
            <person name="Mu D."/>
            <person name="Ma Y.Y."/>
            <person name="Niu Y.Y."/>
            <person name="Sun X.Q."/>
            <person name="Xia J.Q."/>
            <person name="Xiao J."/>
            <person name="Xiong Z.Q."/>
            <person name="Xu L."/>
            <person name="Yang L."/>
            <person name="Zhang Y."/>
            <person name="Zhao W."/>
            <person name="Zhao X.D."/>
            <person name="Zheng Y.T."/>
            <person name="Zhou J.M."/>
            <person name="Zhu Y.B."/>
            <person name="Zhang G.J."/>
            <person name="Wang J."/>
            <person name="Yao Y.G."/>
        </authorList>
    </citation>
    <scope>NUCLEOTIDE SEQUENCE [LARGE SCALE GENOMIC DNA]</scope>
</reference>
<dbReference type="Proteomes" id="UP000011518">
    <property type="component" value="Unassembled WGS sequence"/>
</dbReference>
<evidence type="ECO:0000256" key="6">
    <source>
        <dbReference type="ARBA" id="ARBA00023157"/>
    </source>
</evidence>
<sequence>MGDSHVRAGQPFPERAFSAQCGPNLWNEGSRPNPKSFPGSGSVRLVLQPKWEQCEEERDTAAARGSGKRRAPRTDRCPVSERFRPPLSAAPGDMLLVGPKALLLLTALVVPSDWTPLGVRGQRGVLADVGSPAEDLASPSDKNATAECRDEKFACTRLYSVHRPVRQCIHQLCFTSLRRMYIVNKEVCSRLVCKEHEVMKDELCRQMAGLPPRRLRRSNYFRLPPCEDVDVQRPIGL</sequence>
<keyword evidence="7" id="KW-0325">Glycoprotein</keyword>
<dbReference type="PANTHER" id="PTHR16485">
    <property type="entry name" value="MICROFIBRILLAR-ASSOCIATED PROTEIN 2"/>
    <property type="match status" value="1"/>
</dbReference>
<evidence type="ECO:0000256" key="2">
    <source>
        <dbReference type="ARBA" id="ARBA00005317"/>
    </source>
</evidence>
<protein>
    <submittedName>
        <fullName evidence="9">Microfibrillar-associated protein 5</fullName>
    </submittedName>
</protein>